<evidence type="ECO:0000256" key="2">
    <source>
        <dbReference type="ARBA" id="ARBA00022448"/>
    </source>
</evidence>
<dbReference type="Proteomes" id="UP000583800">
    <property type="component" value="Unassembled WGS sequence"/>
</dbReference>
<dbReference type="GO" id="GO:0022857">
    <property type="term" value="F:transmembrane transporter activity"/>
    <property type="evidence" value="ECO:0007669"/>
    <property type="project" value="InterPro"/>
</dbReference>
<feature type="transmembrane region" description="Helical" evidence="8">
    <location>
        <begin position="186"/>
        <end position="207"/>
    </location>
</feature>
<dbReference type="RefSeq" id="WP_185082030.1">
    <property type="nucleotide sequence ID" value="NZ_JACHJB010000001.1"/>
</dbReference>
<evidence type="ECO:0000313" key="9">
    <source>
        <dbReference type="EMBL" id="MBB6343814.1"/>
    </source>
</evidence>
<dbReference type="GO" id="GO:0005886">
    <property type="term" value="C:plasma membrane"/>
    <property type="evidence" value="ECO:0007669"/>
    <property type="project" value="UniProtKB-SubCell"/>
</dbReference>
<feature type="transmembrane region" description="Helical" evidence="8">
    <location>
        <begin position="266"/>
        <end position="285"/>
    </location>
</feature>
<dbReference type="PANTHER" id="PTHR32196:SF21">
    <property type="entry name" value="ABC TRANSPORTER PERMEASE PROTEIN YPHD-RELATED"/>
    <property type="match status" value="1"/>
</dbReference>
<keyword evidence="3" id="KW-1003">Cell membrane</keyword>
<feature type="transmembrane region" description="Helical" evidence="8">
    <location>
        <begin position="317"/>
        <end position="337"/>
    </location>
</feature>
<feature type="transmembrane region" description="Helical" evidence="8">
    <location>
        <begin position="117"/>
        <end position="139"/>
    </location>
</feature>
<evidence type="ECO:0000313" key="10">
    <source>
        <dbReference type="Proteomes" id="UP000583800"/>
    </source>
</evidence>
<feature type="transmembrane region" description="Helical" evidence="8">
    <location>
        <begin position="31"/>
        <end position="54"/>
    </location>
</feature>
<feature type="transmembrane region" description="Helical" evidence="8">
    <location>
        <begin position="292"/>
        <end position="311"/>
    </location>
</feature>
<evidence type="ECO:0000256" key="8">
    <source>
        <dbReference type="SAM" id="Phobius"/>
    </source>
</evidence>
<keyword evidence="5 8" id="KW-0812">Transmembrane</keyword>
<organism evidence="9 10">
    <name type="scientific">Nonomuraea muscovyensis</name>
    <dbReference type="NCBI Taxonomy" id="1124761"/>
    <lineage>
        <taxon>Bacteria</taxon>
        <taxon>Bacillati</taxon>
        <taxon>Actinomycetota</taxon>
        <taxon>Actinomycetes</taxon>
        <taxon>Streptosporangiales</taxon>
        <taxon>Streptosporangiaceae</taxon>
        <taxon>Nonomuraea</taxon>
    </lineage>
</organism>
<keyword evidence="2" id="KW-0813">Transport</keyword>
<dbReference type="InterPro" id="IPR001851">
    <property type="entry name" value="ABC_transp_permease"/>
</dbReference>
<comment type="subcellular location">
    <subcellularLocation>
        <location evidence="1">Cell membrane</location>
        <topology evidence="1">Multi-pass membrane protein</topology>
    </subcellularLocation>
</comment>
<feature type="transmembrane region" description="Helical" evidence="8">
    <location>
        <begin position="146"/>
        <end position="166"/>
    </location>
</feature>
<reference evidence="9 10" key="1">
    <citation type="submission" date="2020-08" db="EMBL/GenBank/DDBJ databases">
        <title>Sequencing the genomes of 1000 actinobacteria strains.</title>
        <authorList>
            <person name="Klenk H.-P."/>
        </authorList>
    </citation>
    <scope>NUCLEOTIDE SEQUENCE [LARGE SCALE GENOMIC DNA]</scope>
    <source>
        <strain evidence="9 10">DSM 45913</strain>
    </source>
</reference>
<dbReference type="AlphaFoldDB" id="A0A7X0BZE8"/>
<evidence type="ECO:0000256" key="1">
    <source>
        <dbReference type="ARBA" id="ARBA00004651"/>
    </source>
</evidence>
<evidence type="ECO:0000256" key="6">
    <source>
        <dbReference type="ARBA" id="ARBA00022989"/>
    </source>
</evidence>
<dbReference type="EMBL" id="JACHJB010000001">
    <property type="protein sequence ID" value="MBB6343814.1"/>
    <property type="molecule type" value="Genomic_DNA"/>
</dbReference>
<keyword evidence="10" id="KW-1185">Reference proteome</keyword>
<evidence type="ECO:0000256" key="5">
    <source>
        <dbReference type="ARBA" id="ARBA00022692"/>
    </source>
</evidence>
<protein>
    <submittedName>
        <fullName evidence="9">Ribose transport system permease protein</fullName>
    </submittedName>
</protein>
<name>A0A7X0BZE8_9ACTN</name>
<keyword evidence="7 8" id="KW-0472">Membrane</keyword>
<keyword evidence="6 8" id="KW-1133">Transmembrane helix</keyword>
<evidence type="ECO:0000256" key="4">
    <source>
        <dbReference type="ARBA" id="ARBA00022519"/>
    </source>
</evidence>
<evidence type="ECO:0000256" key="7">
    <source>
        <dbReference type="ARBA" id="ARBA00023136"/>
    </source>
</evidence>
<comment type="caution">
    <text evidence="9">The sequence shown here is derived from an EMBL/GenBank/DDBJ whole genome shotgun (WGS) entry which is preliminary data.</text>
</comment>
<keyword evidence="4" id="KW-0997">Cell inner membrane</keyword>
<proteinExistence type="predicted"/>
<dbReference type="CDD" id="cd06579">
    <property type="entry name" value="TM_PBP1_transp_AraH_like"/>
    <property type="match status" value="1"/>
</dbReference>
<gene>
    <name evidence="9" type="ORF">FHU36_000323</name>
</gene>
<feature type="transmembrane region" description="Helical" evidence="8">
    <location>
        <begin position="66"/>
        <end position="88"/>
    </location>
</feature>
<accession>A0A7X0BZE8</accession>
<evidence type="ECO:0000256" key="3">
    <source>
        <dbReference type="ARBA" id="ARBA00022475"/>
    </source>
</evidence>
<dbReference type="Pfam" id="PF02653">
    <property type="entry name" value="BPD_transp_2"/>
    <property type="match status" value="1"/>
</dbReference>
<sequence length="342" mass="34629">MSTSTDHAMPTPPGVRVARSVRLPGGRSEPLALFLARVALPLLLLALVAVFSLLRPETFFTLDNLGTVLSLQAVLGILALGLLLPLIVGELDLSVAANLGLGVVLVTGLTSRQGLPLALAVVLAAVVCTLVGVLNGLLVTRVGINSFIVTIGMSTVITGAVSAYTQGNVFYDGIPPSLPAIGQGRLLGVPLPVVYAVLLAALVWYLLAHTPAGRFLYAIGGSREAARLSGVPVRGLTLLAFAGAGLLAGVAGIVQAGVLGSGNPTVGPPLLLPAYAAVFLGATAIQPGVFNVWGTIIAVVTIQVGATGLALVGAPFWIEPVFTGLALIIAVAAARYLKGEAL</sequence>
<feature type="transmembrane region" description="Helical" evidence="8">
    <location>
        <begin position="236"/>
        <end position="260"/>
    </location>
</feature>
<dbReference type="PANTHER" id="PTHR32196">
    <property type="entry name" value="ABC TRANSPORTER PERMEASE PROTEIN YPHD-RELATED-RELATED"/>
    <property type="match status" value="1"/>
</dbReference>